<name>A0A8S5NHB4_9CAUD</name>
<protein>
    <submittedName>
        <fullName evidence="1">Uncharacterized protein</fullName>
    </submittedName>
</protein>
<reference evidence="1" key="1">
    <citation type="journal article" date="2021" name="Proc. Natl. Acad. Sci. U.S.A.">
        <title>A Catalog of Tens of Thousands of Viruses from Human Metagenomes Reveals Hidden Associations with Chronic Diseases.</title>
        <authorList>
            <person name="Tisza M.J."/>
            <person name="Buck C.B."/>
        </authorList>
    </citation>
    <scope>NUCLEOTIDE SEQUENCE</scope>
    <source>
        <strain evidence="1">CtKzN3</strain>
    </source>
</reference>
<accession>A0A8S5NHB4</accession>
<sequence length="143" mass="16163">MEILLYKTTNANNDLNKTISNKVELVGALRDASSIIAPSILIQSNPIGYNYAYIPEFGRYYYIKNITAYRKGAFIVDLKCDVLMSFKEEILNMSGVVSRLTDGSPYAQRDVLCKVTETHRRLDFPETPFTRNGSYVLISKGGY</sequence>
<proteinExistence type="predicted"/>
<organism evidence="1">
    <name type="scientific">Podoviridae sp. ctKzN3</name>
    <dbReference type="NCBI Taxonomy" id="2826553"/>
    <lineage>
        <taxon>Viruses</taxon>
        <taxon>Duplodnaviria</taxon>
        <taxon>Heunggongvirae</taxon>
        <taxon>Uroviricota</taxon>
        <taxon>Caudoviricetes</taxon>
    </lineage>
</organism>
<evidence type="ECO:0000313" key="1">
    <source>
        <dbReference type="EMBL" id="DAD93592.1"/>
    </source>
</evidence>
<dbReference type="EMBL" id="BK015163">
    <property type="protein sequence ID" value="DAD93592.1"/>
    <property type="molecule type" value="Genomic_DNA"/>
</dbReference>